<sequence length="129" mass="13407">MSTTPLTGLRHLLSSFLPSSSSTSFTLPVLPTPDALEFHLSPPSSPSGLSRAAGGARGREGVRAVARDEGSAPSTADLLAPSTGGTLRTAHLQQVAKKSAQRVIVGTRRGGESSAWKACGVEERRRCRA</sequence>
<feature type="region of interest" description="Disordered" evidence="1">
    <location>
        <begin position="38"/>
        <end position="81"/>
    </location>
</feature>
<evidence type="ECO:0000313" key="2">
    <source>
        <dbReference type="EMBL" id="CDR48553.1"/>
    </source>
</evidence>
<organism evidence="2">
    <name type="scientific">Rhodotorula toruloides</name>
    <name type="common">Yeast</name>
    <name type="synonym">Rhodosporidium toruloides</name>
    <dbReference type="NCBI Taxonomy" id="5286"/>
    <lineage>
        <taxon>Eukaryota</taxon>
        <taxon>Fungi</taxon>
        <taxon>Dikarya</taxon>
        <taxon>Basidiomycota</taxon>
        <taxon>Pucciniomycotina</taxon>
        <taxon>Microbotryomycetes</taxon>
        <taxon>Sporidiobolales</taxon>
        <taxon>Sporidiobolaceae</taxon>
        <taxon>Rhodotorula</taxon>
    </lineage>
</organism>
<dbReference type="AlphaFoldDB" id="A0A061BF00"/>
<proteinExistence type="predicted"/>
<feature type="compositionally biased region" description="Basic and acidic residues" evidence="1">
    <location>
        <begin position="57"/>
        <end position="70"/>
    </location>
</feature>
<name>A0A061BF00_RHOTO</name>
<reference evidence="2" key="1">
    <citation type="journal article" date="2014" name="Genome Announc.">
        <title>Draft genome sequence of Rhodosporidium toruloides CECT1137, an oleaginous yeast of biotechnological interest.</title>
        <authorList>
            <person name="Morin N."/>
            <person name="Calcas X."/>
            <person name="Devillers H."/>
            <person name="Durrens P."/>
            <person name="Sherman D.J."/>
            <person name="Nicaud J.-M."/>
            <person name="Neuveglise C."/>
        </authorList>
    </citation>
    <scope>NUCLEOTIDE SEQUENCE</scope>
    <source>
        <strain evidence="2">CECT1137</strain>
    </source>
</reference>
<evidence type="ECO:0000256" key="1">
    <source>
        <dbReference type="SAM" id="MobiDB-lite"/>
    </source>
</evidence>
<dbReference type="EMBL" id="LK052953">
    <property type="protein sequence ID" value="CDR48553.1"/>
    <property type="molecule type" value="Genomic_DNA"/>
</dbReference>
<gene>
    <name evidence="2" type="ORF">RHTO0S_18e02652g</name>
</gene>
<protein>
    <submittedName>
        <fullName evidence="2">RHTO0S18e02652g1_1</fullName>
    </submittedName>
</protein>
<accession>A0A061BF00</accession>
<feature type="compositionally biased region" description="Low complexity" evidence="1">
    <location>
        <begin position="40"/>
        <end position="54"/>
    </location>
</feature>